<gene>
    <name evidence="6" type="ORF">CKO31_25095</name>
</gene>
<comment type="caution">
    <text evidence="6">The sequence shown here is derived from an EMBL/GenBank/DDBJ whole genome shotgun (WGS) entry which is preliminary data.</text>
</comment>
<keyword evidence="4 5" id="KW-0472">Membrane</keyword>
<feature type="transmembrane region" description="Helical" evidence="5">
    <location>
        <begin position="65"/>
        <end position="87"/>
    </location>
</feature>
<evidence type="ECO:0000256" key="1">
    <source>
        <dbReference type="ARBA" id="ARBA00004141"/>
    </source>
</evidence>
<dbReference type="Pfam" id="PF05128">
    <property type="entry name" value="DUF697"/>
    <property type="match status" value="1"/>
</dbReference>
<dbReference type="EMBL" id="NRRV01000152">
    <property type="protein sequence ID" value="MBK1633944.1"/>
    <property type="molecule type" value="Genomic_DNA"/>
</dbReference>
<evidence type="ECO:0000313" key="6">
    <source>
        <dbReference type="EMBL" id="MBK1633944.1"/>
    </source>
</evidence>
<keyword evidence="3 5" id="KW-1133">Transmembrane helix</keyword>
<comment type="subcellular location">
    <subcellularLocation>
        <location evidence="1">Membrane</location>
        <topology evidence="1">Multi-pass membrane protein</topology>
    </subcellularLocation>
</comment>
<evidence type="ECO:0000256" key="5">
    <source>
        <dbReference type="SAM" id="Phobius"/>
    </source>
</evidence>
<organism evidence="6 7">
    <name type="scientific">Thiohalocapsa halophila</name>
    <dbReference type="NCBI Taxonomy" id="69359"/>
    <lineage>
        <taxon>Bacteria</taxon>
        <taxon>Pseudomonadati</taxon>
        <taxon>Pseudomonadota</taxon>
        <taxon>Gammaproteobacteria</taxon>
        <taxon>Chromatiales</taxon>
        <taxon>Chromatiaceae</taxon>
        <taxon>Thiohalocapsa</taxon>
    </lineage>
</organism>
<name>A0ABS1CQ58_9GAMM</name>
<evidence type="ECO:0000256" key="2">
    <source>
        <dbReference type="ARBA" id="ARBA00022692"/>
    </source>
</evidence>
<reference evidence="6 7" key="1">
    <citation type="journal article" date="2020" name="Microorganisms">
        <title>Osmotic Adaptation and Compatible Solute Biosynthesis of Phototrophic Bacteria as Revealed from Genome Analyses.</title>
        <authorList>
            <person name="Imhoff J.F."/>
            <person name="Rahn T."/>
            <person name="Kunzel S."/>
            <person name="Keller A."/>
            <person name="Neulinger S.C."/>
        </authorList>
    </citation>
    <scope>NUCLEOTIDE SEQUENCE [LARGE SCALE GENOMIC DNA]</scope>
    <source>
        <strain evidence="6 7">DSM 6210</strain>
    </source>
</reference>
<protein>
    <recommendedName>
        <fullName evidence="8">DUF697 domain-containing protein</fullName>
    </recommendedName>
</protein>
<dbReference type="Proteomes" id="UP000748752">
    <property type="component" value="Unassembled WGS sequence"/>
</dbReference>
<evidence type="ECO:0000256" key="3">
    <source>
        <dbReference type="ARBA" id="ARBA00022989"/>
    </source>
</evidence>
<evidence type="ECO:0000256" key="4">
    <source>
        <dbReference type="ARBA" id="ARBA00023136"/>
    </source>
</evidence>
<dbReference type="InterPro" id="IPR021147">
    <property type="entry name" value="DUF697"/>
</dbReference>
<feature type="transmembrane region" description="Helical" evidence="5">
    <location>
        <begin position="33"/>
        <end position="53"/>
    </location>
</feature>
<proteinExistence type="predicted"/>
<evidence type="ECO:0000313" key="7">
    <source>
        <dbReference type="Proteomes" id="UP000748752"/>
    </source>
</evidence>
<sequence>MERIARFCAERPRLPFRDHPEADPMFVRMCHRLLKIAFWVGLLLSFLAVMEVLRAFETLHRLHPVAGYSFLGLFGLGILYLLVRYLLVVYTRPRILVPPPVGDPGAAADPLLYRYAVYLSRLCRRLSENRLLSEAWREAAVAGRARLRAAVRRGDMPALRSTVLNEETAVVRPAVAELEQRADREVRDCVRDVLLGVGLSPWRSSDLAVTVYRSTAMVLRIIRVFDNRPPLRQQLLIMKDILAVVATVNFLNFSGRLLQNLAVSVPLLGRFADDIAQGVGASLLTSVAGHTAVSRCRSFRGWDAEEARRTIARDLRVFLGDIRRIVTTDLLPEMRKPIEVRLPETAREAETFQTIREETSKAIDDTARGMGQFVRKPAPADRDMTDGRNAFGRAALREGRRFGGGIARSGIAMASMPARTWQGLRRAVVSSVASPSASQGRAGRRHRHAIQPEPTIDTAQALRPVAILEYSASATYA</sequence>
<accession>A0ABS1CQ58</accession>
<keyword evidence="2 5" id="KW-0812">Transmembrane</keyword>
<evidence type="ECO:0008006" key="8">
    <source>
        <dbReference type="Google" id="ProtNLM"/>
    </source>
</evidence>
<keyword evidence="7" id="KW-1185">Reference proteome</keyword>